<feature type="region of interest" description="Disordered" evidence="5">
    <location>
        <begin position="223"/>
        <end position="359"/>
    </location>
</feature>
<gene>
    <name evidence="7" type="ORF">B0T24DRAFT_636348</name>
</gene>
<evidence type="ECO:0000256" key="2">
    <source>
        <dbReference type="ARBA" id="ARBA00022763"/>
    </source>
</evidence>
<evidence type="ECO:0000313" key="8">
    <source>
        <dbReference type="Proteomes" id="UP001287356"/>
    </source>
</evidence>
<dbReference type="AlphaFoldDB" id="A0AAE0JX50"/>
<feature type="region of interest" description="Disordered" evidence="5">
    <location>
        <begin position="484"/>
        <end position="585"/>
    </location>
</feature>
<keyword evidence="2" id="KW-0227">DNA damage</keyword>
<feature type="compositionally biased region" description="Polar residues" evidence="5">
    <location>
        <begin position="230"/>
        <end position="244"/>
    </location>
</feature>
<keyword evidence="7" id="KW-0255">Endonuclease</keyword>
<evidence type="ECO:0000256" key="5">
    <source>
        <dbReference type="SAM" id="MobiDB-lite"/>
    </source>
</evidence>
<comment type="caution">
    <text evidence="7">The sequence shown here is derived from an EMBL/GenBank/DDBJ whole genome shotgun (WGS) entry which is preliminary data.</text>
</comment>
<feature type="compositionally biased region" description="Polar residues" evidence="5">
    <location>
        <begin position="509"/>
        <end position="521"/>
    </location>
</feature>
<dbReference type="InterPro" id="IPR013882">
    <property type="entry name" value="Ctp1_C"/>
</dbReference>
<feature type="region of interest" description="Disordered" evidence="5">
    <location>
        <begin position="186"/>
        <end position="206"/>
    </location>
</feature>
<keyword evidence="4" id="KW-0175">Coiled coil</keyword>
<keyword evidence="8" id="KW-1185">Reference proteome</keyword>
<proteinExistence type="predicted"/>
<dbReference type="InterPro" id="IPR033316">
    <property type="entry name" value="RBBP8-like"/>
</dbReference>
<keyword evidence="7" id="KW-0540">Nuclease</keyword>
<keyword evidence="7" id="KW-0378">Hydrolase</keyword>
<feature type="compositionally biased region" description="Acidic residues" evidence="5">
    <location>
        <begin position="283"/>
        <end position="295"/>
    </location>
</feature>
<feature type="compositionally biased region" description="Basic and acidic residues" evidence="5">
    <location>
        <begin position="335"/>
        <end position="355"/>
    </location>
</feature>
<feature type="region of interest" description="Disordered" evidence="5">
    <location>
        <begin position="699"/>
        <end position="718"/>
    </location>
</feature>
<dbReference type="GO" id="GO:0003684">
    <property type="term" value="F:damaged DNA binding"/>
    <property type="evidence" value="ECO:0007669"/>
    <property type="project" value="TreeGrafter"/>
</dbReference>
<feature type="compositionally biased region" description="Basic and acidic residues" evidence="5">
    <location>
        <begin position="390"/>
        <end position="411"/>
    </location>
</feature>
<evidence type="ECO:0000256" key="3">
    <source>
        <dbReference type="ARBA" id="ARBA00023242"/>
    </source>
</evidence>
<protein>
    <submittedName>
        <fullName evidence="7">DNA repair protein endonuclease SAE2/CtIP C-terminus-domain-containing protein</fullName>
    </submittedName>
</protein>
<dbReference type="GO" id="GO:0010792">
    <property type="term" value="P:DNA double-strand break processing involved in repair via single-strand annealing"/>
    <property type="evidence" value="ECO:0007669"/>
    <property type="project" value="TreeGrafter"/>
</dbReference>
<dbReference type="PANTHER" id="PTHR15107">
    <property type="entry name" value="RETINOBLASTOMA BINDING PROTEIN 8"/>
    <property type="match status" value="1"/>
</dbReference>
<feature type="region of interest" description="Disordered" evidence="5">
    <location>
        <begin position="376"/>
        <end position="460"/>
    </location>
</feature>
<dbReference type="Proteomes" id="UP001287356">
    <property type="component" value="Unassembled WGS sequence"/>
</dbReference>
<dbReference type="GO" id="GO:0005634">
    <property type="term" value="C:nucleus"/>
    <property type="evidence" value="ECO:0007669"/>
    <property type="project" value="UniProtKB-SubCell"/>
</dbReference>
<reference evidence="7" key="1">
    <citation type="journal article" date="2023" name="Mol. Phylogenet. Evol.">
        <title>Genome-scale phylogeny and comparative genomics of the fungal order Sordariales.</title>
        <authorList>
            <person name="Hensen N."/>
            <person name="Bonometti L."/>
            <person name="Westerberg I."/>
            <person name="Brannstrom I.O."/>
            <person name="Guillou S."/>
            <person name="Cros-Aarteil S."/>
            <person name="Calhoun S."/>
            <person name="Haridas S."/>
            <person name="Kuo A."/>
            <person name="Mondo S."/>
            <person name="Pangilinan J."/>
            <person name="Riley R."/>
            <person name="LaButti K."/>
            <person name="Andreopoulos B."/>
            <person name="Lipzen A."/>
            <person name="Chen C."/>
            <person name="Yan M."/>
            <person name="Daum C."/>
            <person name="Ng V."/>
            <person name="Clum A."/>
            <person name="Steindorff A."/>
            <person name="Ohm R.A."/>
            <person name="Martin F."/>
            <person name="Silar P."/>
            <person name="Natvig D.O."/>
            <person name="Lalanne C."/>
            <person name="Gautier V."/>
            <person name="Ament-Velasquez S.L."/>
            <person name="Kruys A."/>
            <person name="Hutchinson M.I."/>
            <person name="Powell A.J."/>
            <person name="Barry K."/>
            <person name="Miller A.N."/>
            <person name="Grigoriev I.V."/>
            <person name="Debuchy R."/>
            <person name="Gladieux P."/>
            <person name="Hiltunen Thoren M."/>
            <person name="Johannesson H."/>
        </authorList>
    </citation>
    <scope>NUCLEOTIDE SEQUENCE</scope>
    <source>
        <strain evidence="7">CBS 958.72</strain>
    </source>
</reference>
<dbReference type="Pfam" id="PF08573">
    <property type="entry name" value="SAE2"/>
    <property type="match status" value="1"/>
</dbReference>
<sequence>MEFWNRNAQPAFIAAVQAACDAIGKDLAAEVRDKYQRPHALLEDEVRRLKDADVKASLLEQQNLILRRQLEDLRGKKQHDPEAVPIIVPAVLGLSLSKAPRLALAEISANKGAGAGAERSDRENKYAKLAKRFTLLEDNFEKLKAAARSFRDQRDNWIRYANRLETKEKKLLAKLKTRDEGYTSLPNVDTGNATVNARDRSPNSTLSVTVSGARANLASAIDRHPGRAGHNTSFLSNPETSSGHDSAVESWLRKRSASTPEDIANRPNHQQQQPGLELSSLPNDDETTDDAEGFDELPAIPPDLGAEDDVAAKQEPSSDGPIIIFERSLRKRKHTGADHETPPRSTKIKSEHENSSDPMITEELAAFSPYESIDLDVRQDIVPTPRKQRPPKEERIWANNDKEKTGGHRPQDAFGGHPDVTTPGSPTSILQKGASGSIASRSSTKTAVSSGNVSRKYQGRKLFTRSNLSLDSGIADVAEESYSAFYSPQVRPSEAEANRLPANGGKLQSLLNEPSSDTNSVLLRRGRQGRGSDTGSLEIVSENHTPHTAAVGRATPAPKANRSASKSRPDEGSPRRAKAGRLRDRPVTELRTEDFKINPKFNDGYSHAFSEVVRSKADREELLGCTDPDCCGKKFRAMAESELSLGGSAILFRPADVEMLEKHLGDSAYRFAGMALAERKELWLKVKTQDMANKYGRHRQRFGRRPSPPGFWNPDFPSTQEIDQRKEEAEKIERRLVEDRWREAMKGGGGRWLFRDE</sequence>
<dbReference type="GO" id="GO:0004519">
    <property type="term" value="F:endonuclease activity"/>
    <property type="evidence" value="ECO:0007669"/>
    <property type="project" value="UniProtKB-KW"/>
</dbReference>
<name>A0AAE0JX50_9PEZI</name>
<accession>A0AAE0JX50</accession>
<dbReference type="EMBL" id="JAULSN010000008">
    <property type="protein sequence ID" value="KAK3365662.1"/>
    <property type="molecule type" value="Genomic_DNA"/>
</dbReference>
<feature type="compositionally biased region" description="Polar residues" evidence="5">
    <location>
        <begin position="186"/>
        <end position="195"/>
    </location>
</feature>
<organism evidence="7 8">
    <name type="scientific">Lasiosphaeria ovina</name>
    <dbReference type="NCBI Taxonomy" id="92902"/>
    <lineage>
        <taxon>Eukaryota</taxon>
        <taxon>Fungi</taxon>
        <taxon>Dikarya</taxon>
        <taxon>Ascomycota</taxon>
        <taxon>Pezizomycotina</taxon>
        <taxon>Sordariomycetes</taxon>
        <taxon>Sordariomycetidae</taxon>
        <taxon>Sordariales</taxon>
        <taxon>Lasiosphaeriaceae</taxon>
        <taxon>Lasiosphaeria</taxon>
    </lineage>
</organism>
<evidence type="ECO:0000256" key="4">
    <source>
        <dbReference type="SAM" id="Coils"/>
    </source>
</evidence>
<feature type="domain" description="DNA endonuclease activator Ctp1 C-terminal" evidence="6">
    <location>
        <begin position="608"/>
        <end position="721"/>
    </location>
</feature>
<reference evidence="7" key="2">
    <citation type="submission" date="2023-06" db="EMBL/GenBank/DDBJ databases">
        <authorList>
            <consortium name="Lawrence Berkeley National Laboratory"/>
            <person name="Haridas S."/>
            <person name="Hensen N."/>
            <person name="Bonometti L."/>
            <person name="Westerberg I."/>
            <person name="Brannstrom I.O."/>
            <person name="Guillou S."/>
            <person name="Cros-Aarteil S."/>
            <person name="Calhoun S."/>
            <person name="Kuo A."/>
            <person name="Mondo S."/>
            <person name="Pangilinan J."/>
            <person name="Riley R."/>
            <person name="Labutti K."/>
            <person name="Andreopoulos B."/>
            <person name="Lipzen A."/>
            <person name="Chen C."/>
            <person name="Yanf M."/>
            <person name="Daum C."/>
            <person name="Ng V."/>
            <person name="Clum A."/>
            <person name="Steindorff A."/>
            <person name="Ohm R."/>
            <person name="Martin F."/>
            <person name="Silar P."/>
            <person name="Natvig D."/>
            <person name="Lalanne C."/>
            <person name="Gautier V."/>
            <person name="Ament-Velasquez S.L."/>
            <person name="Kruys A."/>
            <person name="Hutchinson M.I."/>
            <person name="Powell A.J."/>
            <person name="Barry K."/>
            <person name="Miller A.N."/>
            <person name="Grigoriev I.V."/>
            <person name="Debuchy R."/>
            <person name="Gladieux P."/>
            <person name="Thoren M.H."/>
            <person name="Johannesson H."/>
        </authorList>
    </citation>
    <scope>NUCLEOTIDE SEQUENCE</scope>
    <source>
        <strain evidence="7">CBS 958.72</strain>
    </source>
</reference>
<comment type="subcellular location">
    <subcellularLocation>
        <location evidence="1">Nucleus</location>
    </subcellularLocation>
</comment>
<keyword evidence="3" id="KW-0539">Nucleus</keyword>
<evidence type="ECO:0000256" key="1">
    <source>
        <dbReference type="ARBA" id="ARBA00004123"/>
    </source>
</evidence>
<feature type="compositionally biased region" description="Polar residues" evidence="5">
    <location>
        <begin position="437"/>
        <end position="455"/>
    </location>
</feature>
<feature type="coiled-coil region" evidence="4">
    <location>
        <begin position="42"/>
        <end position="76"/>
    </location>
</feature>
<dbReference type="PANTHER" id="PTHR15107:SF0">
    <property type="entry name" value="DNA ENDONUCLEASE ACTIVATOR CTP1 C-TERMINAL DOMAIN-CONTAINING PROTEIN"/>
    <property type="match status" value="1"/>
</dbReference>
<evidence type="ECO:0000313" key="7">
    <source>
        <dbReference type="EMBL" id="KAK3365662.1"/>
    </source>
</evidence>
<evidence type="ECO:0000259" key="6">
    <source>
        <dbReference type="Pfam" id="PF08573"/>
    </source>
</evidence>